<evidence type="ECO:0000256" key="2">
    <source>
        <dbReference type="SAM" id="MobiDB-lite"/>
    </source>
</evidence>
<protein>
    <recommendedName>
        <fullName evidence="4">HTH cro/C1-type domain-containing protein</fullName>
    </recommendedName>
</protein>
<keyword evidence="6" id="KW-1185">Reference proteome</keyword>
<name>A0ABQ3VH08_9CHLR</name>
<sequence length="327" mass="35997">MTENKQEDSLTTSEMPNSQQKNGMKPATPSTRSNQLLRQARRTRTWSQGDLAERIGVAKETISRWENGVSRPQPQQLSRLCETFQMTPDKLGYALDQVEENASPTEEASHPLPAAIAEDTTRQPEVATGERRTLPSRRVLVIGGIALGALALTGGTLAWFTQSNQLATSPRHTQGNQSAPSPRHWPTAKYDLHHRSQLVRVAQYMLQARQYDLGPAGVDGAFGPVTQFAVKAFQKDQHLPESGVVDGNTWDRLIIPADTTSRGSQVTALQECLQPLNLVPKKLSVDGDVGPQTIGAIRRFRQKQHLPMKDVADLNLWCLLVGGTISK</sequence>
<dbReference type="CDD" id="cd00093">
    <property type="entry name" value="HTH_XRE"/>
    <property type="match status" value="1"/>
</dbReference>
<dbReference type="SUPFAM" id="SSF47413">
    <property type="entry name" value="lambda repressor-like DNA-binding domains"/>
    <property type="match status" value="1"/>
</dbReference>
<feature type="transmembrane region" description="Helical" evidence="3">
    <location>
        <begin position="139"/>
        <end position="160"/>
    </location>
</feature>
<dbReference type="EMBL" id="BNJJ01000007">
    <property type="protein sequence ID" value="GHO84966.1"/>
    <property type="molecule type" value="Genomic_DNA"/>
</dbReference>
<feature type="compositionally biased region" description="Polar residues" evidence="2">
    <location>
        <begin position="9"/>
        <end position="37"/>
    </location>
</feature>
<feature type="region of interest" description="Disordered" evidence="2">
    <location>
        <begin position="1"/>
        <end position="49"/>
    </location>
</feature>
<dbReference type="SUPFAM" id="SSF47090">
    <property type="entry name" value="PGBD-like"/>
    <property type="match status" value="2"/>
</dbReference>
<dbReference type="PANTHER" id="PTHR46558">
    <property type="entry name" value="TRACRIPTIONAL REGULATORY PROTEIN-RELATED-RELATED"/>
    <property type="match status" value="1"/>
</dbReference>
<gene>
    <name evidence="5" type="ORF">KSZ_29720</name>
</gene>
<dbReference type="InterPro" id="IPR001387">
    <property type="entry name" value="Cro/C1-type_HTH"/>
</dbReference>
<proteinExistence type="predicted"/>
<keyword evidence="3" id="KW-0812">Transmembrane</keyword>
<reference evidence="5 6" key="1">
    <citation type="journal article" date="2021" name="Int. J. Syst. Evol. Microbiol.">
        <title>Reticulibacter mediterranei gen. nov., sp. nov., within the new family Reticulibacteraceae fam. nov., and Ktedonospora formicarum gen. nov., sp. nov., Ktedonobacter robiniae sp. nov., Dictyobacter formicarum sp. nov. and Dictyobacter arantiisoli sp. nov., belonging to the class Ktedonobacteria.</title>
        <authorList>
            <person name="Yabe S."/>
            <person name="Zheng Y."/>
            <person name="Wang C.M."/>
            <person name="Sakai Y."/>
            <person name="Abe K."/>
            <person name="Yokota A."/>
            <person name="Donadio S."/>
            <person name="Cavaletti L."/>
            <person name="Monciardini P."/>
        </authorList>
    </citation>
    <scope>NUCLEOTIDE SEQUENCE [LARGE SCALE GENOMIC DNA]</scope>
    <source>
        <strain evidence="5 6">SOSP1-9</strain>
    </source>
</reference>
<evidence type="ECO:0000259" key="4">
    <source>
        <dbReference type="PROSITE" id="PS50943"/>
    </source>
</evidence>
<feature type="domain" description="HTH cro/C1-type" evidence="4">
    <location>
        <begin position="37"/>
        <end position="91"/>
    </location>
</feature>
<keyword evidence="3" id="KW-1133">Transmembrane helix</keyword>
<keyword evidence="3" id="KW-0472">Membrane</keyword>
<evidence type="ECO:0000313" key="5">
    <source>
        <dbReference type="EMBL" id="GHO84966.1"/>
    </source>
</evidence>
<dbReference type="Gene3D" id="1.10.260.40">
    <property type="entry name" value="lambda repressor-like DNA-binding domains"/>
    <property type="match status" value="1"/>
</dbReference>
<keyword evidence="1" id="KW-0238">DNA-binding</keyword>
<dbReference type="Proteomes" id="UP000635565">
    <property type="component" value="Unassembled WGS sequence"/>
</dbReference>
<evidence type="ECO:0000256" key="3">
    <source>
        <dbReference type="SAM" id="Phobius"/>
    </source>
</evidence>
<dbReference type="RefSeq" id="WP_201362586.1">
    <property type="nucleotide sequence ID" value="NZ_BNJJ01000007.1"/>
</dbReference>
<dbReference type="Pfam" id="PF01381">
    <property type="entry name" value="HTH_3"/>
    <property type="match status" value="1"/>
</dbReference>
<dbReference type="InterPro" id="IPR036365">
    <property type="entry name" value="PGBD-like_sf"/>
</dbReference>
<dbReference type="InterPro" id="IPR002477">
    <property type="entry name" value="Peptidoglycan-bd-like"/>
</dbReference>
<comment type="caution">
    <text evidence="5">The sequence shown here is derived from an EMBL/GenBank/DDBJ whole genome shotgun (WGS) entry which is preliminary data.</text>
</comment>
<dbReference type="Pfam" id="PF01471">
    <property type="entry name" value="PG_binding_1"/>
    <property type="match status" value="1"/>
</dbReference>
<accession>A0ABQ3VH08</accession>
<organism evidence="5 6">
    <name type="scientific">Dictyobacter formicarum</name>
    <dbReference type="NCBI Taxonomy" id="2778368"/>
    <lineage>
        <taxon>Bacteria</taxon>
        <taxon>Bacillati</taxon>
        <taxon>Chloroflexota</taxon>
        <taxon>Ktedonobacteria</taxon>
        <taxon>Ktedonobacterales</taxon>
        <taxon>Dictyobacteraceae</taxon>
        <taxon>Dictyobacter</taxon>
    </lineage>
</organism>
<dbReference type="SMART" id="SM00530">
    <property type="entry name" value="HTH_XRE"/>
    <property type="match status" value="1"/>
</dbReference>
<evidence type="ECO:0000256" key="1">
    <source>
        <dbReference type="ARBA" id="ARBA00023125"/>
    </source>
</evidence>
<dbReference type="Gene3D" id="1.10.101.10">
    <property type="entry name" value="PGBD-like superfamily/PGBD"/>
    <property type="match status" value="2"/>
</dbReference>
<dbReference type="PANTHER" id="PTHR46558:SF15">
    <property type="entry name" value="HELIX-TURN-HELIX DOMAIN PROTEIN"/>
    <property type="match status" value="1"/>
</dbReference>
<dbReference type="PROSITE" id="PS50943">
    <property type="entry name" value="HTH_CROC1"/>
    <property type="match status" value="1"/>
</dbReference>
<dbReference type="InterPro" id="IPR036366">
    <property type="entry name" value="PGBDSf"/>
</dbReference>
<dbReference type="InterPro" id="IPR010982">
    <property type="entry name" value="Lambda_DNA-bd_dom_sf"/>
</dbReference>
<evidence type="ECO:0000313" key="6">
    <source>
        <dbReference type="Proteomes" id="UP000635565"/>
    </source>
</evidence>